<dbReference type="SMART" id="SM00454">
    <property type="entry name" value="SAM"/>
    <property type="match status" value="3"/>
</dbReference>
<evidence type="ECO:0000256" key="5">
    <source>
        <dbReference type="ARBA" id="ARBA00022737"/>
    </source>
</evidence>
<dbReference type="GO" id="GO:0050808">
    <property type="term" value="P:synapse organization"/>
    <property type="evidence" value="ECO:0007669"/>
    <property type="project" value="TreeGrafter"/>
</dbReference>
<evidence type="ECO:0000256" key="8">
    <source>
        <dbReference type="SAM" id="MobiDB-lite"/>
    </source>
</evidence>
<dbReference type="InterPro" id="IPR057892">
    <property type="entry name" value="LIP-1_CC2"/>
</dbReference>
<reference evidence="10" key="1">
    <citation type="submission" date="2025-08" db="UniProtKB">
        <authorList>
            <consortium name="Ensembl"/>
        </authorList>
    </citation>
    <scope>IDENTIFICATION</scope>
</reference>
<sequence>MIFSDMGTVSGSPKVHPPNGTRFYTFQEFAALTKELNACREQLLEKEEEISELKAERNNTRLLLEHLECLVSRHERSLRMTVVKRQAQSPSGVSSEVEVLKALKSLFEHHKALDEKVRERLRVSLERVSGLEEELAAANQEILALREQNVHIQRKMATGEGPPDSEHIKGMEPGQKVHEKRLSNGSIDSNDESSQLGELQELLEKQNYEMAQMKDRLASLSSRIGEVEQDAETARKELIKTEELNSKYQRDIREAMAQKEDMEERITTLEKRYLSAQRESTSIHDMNDKLENELANKEALLRQMEEKNRQLQERLELAEQKLQQTMRKAETLPEVEAELAQRIAALTKAEERHGNIEERMRHLEAQLEEKNQELQRARQREKMNEEHNKRLSDTVDRLLTESNERLQLHLKERMAALEEKNVLIQESESFRKNLEESLHDKERLAEEIDKLRVELDQMKIRTGSLIDPTLSRTHLDSSAELRYSVGSLVDTQPDYRSTKVIRRPRRGRMGIRRDEPKVKSLGDHEWNRSQPIGVLSSHPFESDTEMSDIDDDDRDTIFSSMDLLSPSGHSDAQTLAMMLQEQLDAINKEIRLIQEEKESTELRAEEIENRVASVSLEGLNLARVHPGTSITASITASSLASSSPPSGHSTPKLTPRSPAREMDRMGVMTLPSDLRKHRRKIAVVEEDGHEDKATIKCETSPPPTPRAIRMTHTLPSSYHNDARSSLPASLEPESIGLGSVSSSQDSLHKAPKKKGIKSSIGRLFGKKEKARLGQLRGYMETEAAAQESLGLGKLGTQAEKDRRLKKNTSGHELLEEARRKGLPFAQWDGPTVVAWLELWLGMPAWYVAACRANVKSGAIMSALSDTEIQREIGISNPLHRLKLRLAIQEMVSLTSPSAPPTSRTPSGNVWVTHEEMENLAAPAKTKENEEGSWAQTLAYGDMNHEWIGNEWLPSLGLPQYRSYFMECLVDARMLDHLTKKDLRVHLKMVDSFHRTSLQYGIMCLKKLNYDRKELERRREASQHEIKDVLVWSNDRVIRWIQAIGLREYANNVLESGVHGSLIALDDNFDYSSLALLLQIPTQNTQARQILEREYNNLLALGTDRRLDESDDKNFRRGSSWRRQFPPREVHGISMMPGSSETLPAGFRLTTTSGQSRKMATDVASARLQRLDSSTVRTYSC</sequence>
<name>A0A8D0BMU1_SALMN</name>
<dbReference type="GO" id="GO:0005737">
    <property type="term" value="C:cytoplasm"/>
    <property type="evidence" value="ECO:0007669"/>
    <property type="project" value="UniProtKB-SubCell"/>
</dbReference>
<dbReference type="CDD" id="cd09568">
    <property type="entry name" value="SAM_liprin-alpha1_2_3_4_repeat3"/>
    <property type="match status" value="1"/>
</dbReference>
<feature type="coiled-coil region" evidence="7">
    <location>
        <begin position="196"/>
        <end position="387"/>
    </location>
</feature>
<dbReference type="AlphaFoldDB" id="A0A8D0BMU1"/>
<feature type="region of interest" description="Disordered" evidence="8">
    <location>
        <begin position="635"/>
        <end position="663"/>
    </location>
</feature>
<dbReference type="InterPro" id="IPR037622">
    <property type="entry name" value="LIP-1_SAM_3"/>
</dbReference>
<comment type="similarity">
    <text evidence="2">Belongs to the liprin family. Liprin-alpha subfamily.</text>
</comment>
<evidence type="ECO:0000256" key="6">
    <source>
        <dbReference type="ARBA" id="ARBA00023054"/>
    </source>
</evidence>
<feature type="coiled-coil region" evidence="7">
    <location>
        <begin position="29"/>
        <end position="70"/>
    </location>
</feature>
<feature type="coiled-coil region" evidence="7">
    <location>
        <begin position="576"/>
        <end position="617"/>
    </location>
</feature>
<dbReference type="FunFam" id="1.10.150.50:FF:000004">
    <property type="entry name" value="PTPRF interacting protein alpha 1"/>
    <property type="match status" value="1"/>
</dbReference>
<evidence type="ECO:0000256" key="1">
    <source>
        <dbReference type="ARBA" id="ARBA00004496"/>
    </source>
</evidence>
<feature type="compositionally biased region" description="Low complexity" evidence="8">
    <location>
        <begin position="635"/>
        <end position="651"/>
    </location>
</feature>
<feature type="coiled-coil region" evidence="7">
    <location>
        <begin position="427"/>
        <end position="461"/>
    </location>
</feature>
<feature type="coiled-coil region" evidence="7">
    <location>
        <begin position="121"/>
        <end position="155"/>
    </location>
</feature>
<evidence type="ECO:0000313" key="10">
    <source>
        <dbReference type="Ensembl" id="ENSSMRP00000013242.1"/>
    </source>
</evidence>
<evidence type="ECO:0000313" key="11">
    <source>
        <dbReference type="Proteomes" id="UP000694421"/>
    </source>
</evidence>
<evidence type="ECO:0000259" key="9">
    <source>
        <dbReference type="PROSITE" id="PS50105"/>
    </source>
</evidence>
<dbReference type="Pfam" id="PF07647">
    <property type="entry name" value="SAM_2"/>
    <property type="match status" value="1"/>
</dbReference>
<dbReference type="InterPro" id="IPR037621">
    <property type="entry name" value="LIP-1_SAM_2"/>
</dbReference>
<dbReference type="PANTHER" id="PTHR12587:SF6">
    <property type="entry name" value="LIPRIN-ALPHA-2"/>
    <property type="match status" value="1"/>
</dbReference>
<evidence type="ECO:0000256" key="2">
    <source>
        <dbReference type="ARBA" id="ARBA00007026"/>
    </source>
</evidence>
<protein>
    <submittedName>
        <fullName evidence="10">PTPRF interacting protein alpha 2</fullName>
    </submittedName>
</protein>
<keyword evidence="4" id="KW-0597">Phosphoprotein</keyword>
<feature type="domain" description="SAM" evidence="9">
    <location>
        <begin position="827"/>
        <end position="893"/>
    </location>
</feature>
<dbReference type="InterPro" id="IPR037620">
    <property type="entry name" value="LIP-1_SAM_1"/>
</dbReference>
<evidence type="ECO:0000256" key="7">
    <source>
        <dbReference type="SAM" id="Coils"/>
    </source>
</evidence>
<dbReference type="Gene3D" id="1.10.150.50">
    <property type="entry name" value="Transcription Factor, Ets-1"/>
    <property type="match status" value="3"/>
</dbReference>
<dbReference type="CDD" id="cd09565">
    <property type="entry name" value="SAM_liprin-alpha1_2_3_4_repeat2"/>
    <property type="match status" value="1"/>
</dbReference>
<organism evidence="10 11">
    <name type="scientific">Salvator merianae</name>
    <name type="common">Argentine black and white tegu</name>
    <name type="synonym">Tupinambis merianae</name>
    <dbReference type="NCBI Taxonomy" id="96440"/>
    <lineage>
        <taxon>Eukaryota</taxon>
        <taxon>Metazoa</taxon>
        <taxon>Chordata</taxon>
        <taxon>Craniata</taxon>
        <taxon>Vertebrata</taxon>
        <taxon>Euteleostomi</taxon>
        <taxon>Lepidosauria</taxon>
        <taxon>Squamata</taxon>
        <taxon>Bifurcata</taxon>
        <taxon>Unidentata</taxon>
        <taxon>Episquamata</taxon>
        <taxon>Laterata</taxon>
        <taxon>Teiioidea</taxon>
        <taxon>Teiidae</taxon>
        <taxon>Salvator</taxon>
    </lineage>
</organism>
<dbReference type="InterPro" id="IPR029515">
    <property type="entry name" value="Liprin"/>
</dbReference>
<dbReference type="FunFam" id="1.10.150.50:FF:000003">
    <property type="entry name" value="liprin-alpha-2 isoform X1"/>
    <property type="match status" value="1"/>
</dbReference>
<keyword evidence="6 7" id="KW-0175">Coiled coil</keyword>
<dbReference type="Ensembl" id="ENSSMRT00000015418.1">
    <property type="protein sequence ID" value="ENSSMRP00000013242.1"/>
    <property type="gene ID" value="ENSSMRG00000010302.1"/>
</dbReference>
<dbReference type="SUPFAM" id="SSF47769">
    <property type="entry name" value="SAM/Pointed domain"/>
    <property type="match status" value="3"/>
</dbReference>
<keyword evidence="5" id="KW-0677">Repeat</keyword>
<accession>A0A8D0BMU1</accession>
<dbReference type="GO" id="GO:0048786">
    <property type="term" value="C:presynaptic active zone"/>
    <property type="evidence" value="ECO:0007669"/>
    <property type="project" value="TreeGrafter"/>
</dbReference>
<dbReference type="InterPro" id="IPR013761">
    <property type="entry name" value="SAM/pointed_sf"/>
</dbReference>
<comment type="subcellular location">
    <subcellularLocation>
        <location evidence="1">Cytoplasm</location>
    </subcellularLocation>
</comment>
<feature type="domain" description="SAM" evidence="9">
    <location>
        <begin position="950"/>
        <end position="1007"/>
    </location>
</feature>
<dbReference type="InterPro" id="IPR001660">
    <property type="entry name" value="SAM"/>
</dbReference>
<evidence type="ECO:0000256" key="3">
    <source>
        <dbReference type="ARBA" id="ARBA00022490"/>
    </source>
</evidence>
<dbReference type="PROSITE" id="PS50105">
    <property type="entry name" value="SAM_DOMAIN"/>
    <property type="match status" value="3"/>
</dbReference>
<dbReference type="FunFam" id="1.10.150.50:FF:000002">
    <property type="entry name" value="PTPRF interacting protein alpha 1"/>
    <property type="match status" value="1"/>
</dbReference>
<keyword evidence="3" id="KW-0963">Cytoplasm</keyword>
<dbReference type="GeneTree" id="ENSGT01050000244900"/>
<proteinExistence type="inferred from homology"/>
<dbReference type="CDD" id="cd09562">
    <property type="entry name" value="SAM_liprin-alpha1_2_3_4_repeat1"/>
    <property type="match status" value="1"/>
</dbReference>
<dbReference type="Proteomes" id="UP000694421">
    <property type="component" value="Unplaced"/>
</dbReference>
<dbReference type="PANTHER" id="PTHR12587">
    <property type="entry name" value="LAR INTERACTING PROTEIN LIP -RELATED PROTEIN"/>
    <property type="match status" value="1"/>
</dbReference>
<reference evidence="10" key="2">
    <citation type="submission" date="2025-09" db="UniProtKB">
        <authorList>
            <consortium name="Ensembl"/>
        </authorList>
    </citation>
    <scope>IDENTIFICATION</scope>
</reference>
<keyword evidence="11" id="KW-1185">Reference proteome</keyword>
<evidence type="ECO:0000256" key="4">
    <source>
        <dbReference type="ARBA" id="ARBA00022553"/>
    </source>
</evidence>
<dbReference type="Pfam" id="PF00536">
    <property type="entry name" value="SAM_1"/>
    <property type="match status" value="2"/>
</dbReference>
<feature type="domain" description="SAM" evidence="9">
    <location>
        <begin position="1031"/>
        <end position="1100"/>
    </location>
</feature>
<dbReference type="Pfam" id="PF25526">
    <property type="entry name" value="LIP-1"/>
    <property type="match status" value="1"/>
</dbReference>
<feature type="region of interest" description="Disordered" evidence="8">
    <location>
        <begin position="718"/>
        <end position="760"/>
    </location>
</feature>